<evidence type="ECO:0000256" key="10">
    <source>
        <dbReference type="RuleBase" id="RU003357"/>
    </source>
</evidence>
<dbReference type="Pfam" id="PF00593">
    <property type="entry name" value="TonB_dep_Rec_b-barrel"/>
    <property type="match status" value="1"/>
</dbReference>
<proteinExistence type="inferred from homology"/>
<evidence type="ECO:0000256" key="2">
    <source>
        <dbReference type="ARBA" id="ARBA00022448"/>
    </source>
</evidence>
<dbReference type="Pfam" id="PF07715">
    <property type="entry name" value="Plug"/>
    <property type="match status" value="1"/>
</dbReference>
<comment type="subcellular location">
    <subcellularLocation>
        <location evidence="1">Cell outer membrane</location>
        <topology evidence="1">Multi-pass membrane protein</topology>
    </subcellularLocation>
</comment>
<comment type="similarity">
    <text evidence="10">Belongs to the TonB-dependent receptor family.</text>
</comment>
<dbReference type="PANTHER" id="PTHR30069">
    <property type="entry name" value="TONB-DEPENDENT OUTER MEMBRANE RECEPTOR"/>
    <property type="match status" value="1"/>
</dbReference>
<keyword evidence="6 10" id="KW-0798">TonB box</keyword>
<protein>
    <submittedName>
        <fullName evidence="13">TonB-dependent receptor</fullName>
    </submittedName>
</protein>
<dbReference type="Gene3D" id="2.60.40.1120">
    <property type="entry name" value="Carboxypeptidase-like, regulatory domain"/>
    <property type="match status" value="1"/>
</dbReference>
<keyword evidence="5" id="KW-0732">Signal</keyword>
<evidence type="ECO:0000256" key="3">
    <source>
        <dbReference type="ARBA" id="ARBA00022452"/>
    </source>
</evidence>
<dbReference type="InterPro" id="IPR008969">
    <property type="entry name" value="CarboxyPept-like_regulatory"/>
</dbReference>
<dbReference type="RefSeq" id="WP_255841213.1">
    <property type="nucleotide sequence ID" value="NZ_CP094358.1"/>
</dbReference>
<sequence>MCSPKFQLFFILISFIGLSYAQEKTNLRGRVVEKQSGSPVGMATLLLKDTGKWAVTDGEGSFVISQIEPGPYVINFSCLGYADKELTVVVEAGMASLTIGVEELSLSLSEVVVTAQEKKLNTISKIEQNAIRHIQPKSLADIFQLLPGHITENPTEALGKPAQIKIREMEEDNNSALGAAIIVDGVPLSNNANLQITSTSKSGTLNTAPTVAGMGIDLRGITTENIESVEVIRGIPSAEYGDLTSGAVIVKTKAGKTPYEAKIALDPNTKIFYLSKGFLLNNEKGSLNFGIDYTESYPDLHLKYEGFKRITGNLGYSNTFLKNSKPLSLNAKLSYFETVDEIKSDPELKSEEAINSSFKGFRAGLNGMWQLNLPWLTNLSYNFSGSYTHNEDYIKNLQTVTAGTMPLATSYDEGEHEADFIPSEYYSEMTIDGKPFNIFAQIKGNTAFNIGNWHNNLKLGVEWRTDGNNGKGKQFDINYPPTINSISTLRPRSYKDIPSLNTLSMFVENKLYVPIGFTEFTGQIGLRYNNTQPKGLFTTNGATTMEPRMNLRYQFLNQKNNKVFDDLALRFGYGVAAKMPTLLHLYPDKAYFDETSFNYYDGDEGSLAVITTKIIEDTGNPNLKPSYNHKLEAGLDFTLGKVSGKITAYREKQTGGFNFKRVPIFLTHQEYQVEGSGKNPFFVEGEGVYYYENDEIMAATSVQDTAFDFYNIPKNDQVRIKKGIEYTFNLGNITPISTDLIVDGAWFYTDTYNTRETYQRFSTLYQGDPFPYIAVYPAGEKKVRQRLNTNIRAITHIPSIKMVVSLTAQLIWFDKTQYLYEDEDGNSYVYVTRNNEKVDVENVYTYQGENVIKNVAPTGYIDLAGNYYEWDPSLYQEQPYRTMVNTYIDSYFLEENLPFVAQLNIRLTKELAHNLDLSFMANNFLNHRPYHKRVRVNLYQQRNSRMYFGAEIKFKF</sequence>
<dbReference type="InterPro" id="IPR037066">
    <property type="entry name" value="Plug_dom_sf"/>
</dbReference>
<evidence type="ECO:0000256" key="5">
    <source>
        <dbReference type="ARBA" id="ARBA00022729"/>
    </source>
</evidence>
<organism evidence="13 14">
    <name type="scientific">Abyssalbus ytuae</name>
    <dbReference type="NCBI Taxonomy" id="2926907"/>
    <lineage>
        <taxon>Bacteria</taxon>
        <taxon>Pseudomonadati</taxon>
        <taxon>Bacteroidota</taxon>
        <taxon>Flavobacteriia</taxon>
        <taxon>Flavobacteriales</taxon>
        <taxon>Flavobacteriaceae</taxon>
        <taxon>Abyssalbus</taxon>
    </lineage>
</organism>
<evidence type="ECO:0000259" key="12">
    <source>
        <dbReference type="Pfam" id="PF07715"/>
    </source>
</evidence>
<keyword evidence="9" id="KW-0998">Cell outer membrane</keyword>
<dbReference type="Gene3D" id="2.170.130.10">
    <property type="entry name" value="TonB-dependent receptor, plug domain"/>
    <property type="match status" value="1"/>
</dbReference>
<evidence type="ECO:0000313" key="13">
    <source>
        <dbReference type="EMBL" id="UOB16062.1"/>
    </source>
</evidence>
<dbReference type="EMBL" id="CP094358">
    <property type="protein sequence ID" value="UOB16062.1"/>
    <property type="molecule type" value="Genomic_DNA"/>
</dbReference>
<gene>
    <name evidence="13" type="ORF">MQE35_09955</name>
</gene>
<dbReference type="Proteomes" id="UP000831290">
    <property type="component" value="Chromosome"/>
</dbReference>
<keyword evidence="8 13" id="KW-0675">Receptor</keyword>
<name>A0A9E7CTF0_9FLAO</name>
<dbReference type="PANTHER" id="PTHR30069:SF29">
    <property type="entry name" value="HEMOGLOBIN AND HEMOGLOBIN-HAPTOGLOBIN-BINDING PROTEIN 1-RELATED"/>
    <property type="match status" value="1"/>
</dbReference>
<evidence type="ECO:0000313" key="14">
    <source>
        <dbReference type="Proteomes" id="UP000831290"/>
    </source>
</evidence>
<dbReference type="GO" id="GO:0015344">
    <property type="term" value="F:siderophore uptake transmembrane transporter activity"/>
    <property type="evidence" value="ECO:0007669"/>
    <property type="project" value="TreeGrafter"/>
</dbReference>
<dbReference type="GO" id="GO:0009279">
    <property type="term" value="C:cell outer membrane"/>
    <property type="evidence" value="ECO:0007669"/>
    <property type="project" value="UniProtKB-SubCell"/>
</dbReference>
<evidence type="ECO:0000256" key="6">
    <source>
        <dbReference type="ARBA" id="ARBA00023077"/>
    </source>
</evidence>
<dbReference type="Pfam" id="PF13715">
    <property type="entry name" value="CarbopepD_reg_2"/>
    <property type="match status" value="1"/>
</dbReference>
<feature type="domain" description="TonB-dependent receptor plug" evidence="12">
    <location>
        <begin position="120"/>
        <end position="248"/>
    </location>
</feature>
<evidence type="ECO:0000256" key="7">
    <source>
        <dbReference type="ARBA" id="ARBA00023136"/>
    </source>
</evidence>
<reference evidence="13" key="1">
    <citation type="submission" date="2022-03" db="EMBL/GenBank/DDBJ databases">
        <title>Description of Abyssus ytuae gen. nov., sp. nov., a novel member of the family Flavobacteriaceae isolated from the sediment of Mariana Trench.</title>
        <authorList>
            <person name="Zhang J."/>
            <person name="Xu X."/>
        </authorList>
    </citation>
    <scope>NUCLEOTIDE SEQUENCE</scope>
    <source>
        <strain evidence="13">MT3330</strain>
    </source>
</reference>
<dbReference type="SUPFAM" id="SSF49464">
    <property type="entry name" value="Carboxypeptidase regulatory domain-like"/>
    <property type="match status" value="1"/>
</dbReference>
<dbReference type="Gene3D" id="2.40.170.20">
    <property type="entry name" value="TonB-dependent receptor, beta-barrel domain"/>
    <property type="match status" value="1"/>
</dbReference>
<keyword evidence="3" id="KW-1134">Transmembrane beta strand</keyword>
<dbReference type="KEGG" id="fbm:MQE35_09955"/>
<evidence type="ECO:0000256" key="1">
    <source>
        <dbReference type="ARBA" id="ARBA00004571"/>
    </source>
</evidence>
<dbReference type="InterPro" id="IPR000531">
    <property type="entry name" value="Beta-barrel_TonB"/>
</dbReference>
<dbReference type="InterPro" id="IPR036942">
    <property type="entry name" value="Beta-barrel_TonB_sf"/>
</dbReference>
<dbReference type="InterPro" id="IPR039426">
    <property type="entry name" value="TonB-dep_rcpt-like"/>
</dbReference>
<dbReference type="SUPFAM" id="SSF56935">
    <property type="entry name" value="Porins"/>
    <property type="match status" value="1"/>
</dbReference>
<feature type="domain" description="TonB-dependent receptor-like beta-barrel" evidence="11">
    <location>
        <begin position="316"/>
        <end position="818"/>
    </location>
</feature>
<evidence type="ECO:0000256" key="9">
    <source>
        <dbReference type="ARBA" id="ARBA00023237"/>
    </source>
</evidence>
<dbReference type="InterPro" id="IPR012910">
    <property type="entry name" value="Plug_dom"/>
</dbReference>
<keyword evidence="2" id="KW-0813">Transport</keyword>
<dbReference type="GO" id="GO:0044718">
    <property type="term" value="P:siderophore transmembrane transport"/>
    <property type="evidence" value="ECO:0007669"/>
    <property type="project" value="TreeGrafter"/>
</dbReference>
<dbReference type="AlphaFoldDB" id="A0A9E7CTF0"/>
<accession>A0A9E7CTF0</accession>
<evidence type="ECO:0000259" key="11">
    <source>
        <dbReference type="Pfam" id="PF00593"/>
    </source>
</evidence>
<keyword evidence="7 10" id="KW-0472">Membrane</keyword>
<keyword evidence="4" id="KW-0812">Transmembrane</keyword>
<evidence type="ECO:0000256" key="4">
    <source>
        <dbReference type="ARBA" id="ARBA00022692"/>
    </source>
</evidence>
<keyword evidence="14" id="KW-1185">Reference proteome</keyword>
<evidence type="ECO:0000256" key="8">
    <source>
        <dbReference type="ARBA" id="ARBA00023170"/>
    </source>
</evidence>